<name>A0A8S5NHZ6_9CAUD</name>
<sequence length="152" mass="17935">MNGYEYICGTAARFRKKFPNLYERKEKKSVFIDSSMLDKIEDIPDEIKAELIGKSRISRMNREDFAINTEDENGYKYYLDIDCSCYDFYKNDKLIYSVLHVDGARWNVYKANIYGYYSDNDLPVKSGELNWSKNLNFKLSRIDISAYESEVD</sequence>
<dbReference type="EMBL" id="BK015176">
    <property type="protein sequence ID" value="DAD94334.1"/>
    <property type="molecule type" value="Genomic_DNA"/>
</dbReference>
<evidence type="ECO:0000313" key="1">
    <source>
        <dbReference type="EMBL" id="DAD94334.1"/>
    </source>
</evidence>
<proteinExistence type="predicted"/>
<reference evidence="1" key="1">
    <citation type="journal article" date="2021" name="Proc. Natl. Acad. Sci. U.S.A.">
        <title>A Catalog of Tens of Thousands of Viruses from Human Metagenomes Reveals Hidden Associations with Chronic Diseases.</title>
        <authorList>
            <person name="Tisza M.J."/>
            <person name="Buck C.B."/>
        </authorList>
    </citation>
    <scope>NUCLEOTIDE SEQUENCE</scope>
    <source>
        <strain evidence="1">CttFh17</strain>
    </source>
</reference>
<protein>
    <submittedName>
        <fullName evidence="1">Uncharacterized protein</fullName>
    </submittedName>
</protein>
<organism evidence="1">
    <name type="scientific">Siphoviridae sp. cttFh17</name>
    <dbReference type="NCBI Taxonomy" id="2826491"/>
    <lineage>
        <taxon>Viruses</taxon>
        <taxon>Duplodnaviria</taxon>
        <taxon>Heunggongvirae</taxon>
        <taxon>Uroviricota</taxon>
        <taxon>Caudoviricetes</taxon>
    </lineage>
</organism>
<accession>A0A8S5NHZ6</accession>